<organism evidence="2 3">
    <name type="scientific">Monodon monoceros</name>
    <name type="common">Narwhal</name>
    <name type="synonym">Ceratodon monodon</name>
    <dbReference type="NCBI Taxonomy" id="40151"/>
    <lineage>
        <taxon>Eukaryota</taxon>
        <taxon>Metazoa</taxon>
        <taxon>Chordata</taxon>
        <taxon>Craniata</taxon>
        <taxon>Vertebrata</taxon>
        <taxon>Euteleostomi</taxon>
        <taxon>Mammalia</taxon>
        <taxon>Eutheria</taxon>
        <taxon>Laurasiatheria</taxon>
        <taxon>Artiodactyla</taxon>
        <taxon>Whippomorpha</taxon>
        <taxon>Cetacea</taxon>
        <taxon>Odontoceti</taxon>
        <taxon>Monodontidae</taxon>
        <taxon>Monodon</taxon>
    </lineage>
</organism>
<feature type="non-terminal residue" evidence="2">
    <location>
        <position position="279"/>
    </location>
</feature>
<gene>
    <name evidence="2" type="ORF">EI555_005464</name>
</gene>
<evidence type="ECO:0000313" key="3">
    <source>
        <dbReference type="Proteomes" id="UP000308365"/>
    </source>
</evidence>
<dbReference type="EMBL" id="RWIC01000287">
    <property type="protein sequence ID" value="TKC46141.1"/>
    <property type="molecule type" value="Genomic_DNA"/>
</dbReference>
<protein>
    <submittedName>
        <fullName evidence="2">Uncharacterized protein</fullName>
    </submittedName>
</protein>
<reference evidence="3" key="1">
    <citation type="journal article" date="2019" name="IScience">
        <title>Narwhal Genome Reveals Long-Term Low Genetic Diversity despite Current Large Abundance Size.</title>
        <authorList>
            <person name="Westbury M.V."/>
            <person name="Petersen B."/>
            <person name="Garde E."/>
            <person name="Heide-Jorgensen M.P."/>
            <person name="Lorenzen E.D."/>
        </authorList>
    </citation>
    <scope>NUCLEOTIDE SEQUENCE [LARGE SCALE GENOMIC DNA]</scope>
</reference>
<proteinExistence type="predicted"/>
<feature type="compositionally biased region" description="Low complexity" evidence="1">
    <location>
        <begin position="46"/>
        <end position="56"/>
    </location>
</feature>
<dbReference type="Proteomes" id="UP000308365">
    <property type="component" value="Unassembled WGS sequence"/>
</dbReference>
<name>A0A4U1F9A5_MONMO</name>
<feature type="non-terminal residue" evidence="2">
    <location>
        <position position="1"/>
    </location>
</feature>
<comment type="caution">
    <text evidence="2">The sequence shown here is derived from an EMBL/GenBank/DDBJ whole genome shotgun (WGS) entry which is preliminary data.</text>
</comment>
<accession>A0A4U1F9A5</accession>
<dbReference type="AlphaFoldDB" id="A0A4U1F9A5"/>
<feature type="region of interest" description="Disordered" evidence="1">
    <location>
        <begin position="33"/>
        <end position="279"/>
    </location>
</feature>
<sequence length="279" mass="28904">APDLTVTCPDLGEYRRWGSQPYPKALHLTDLGPYLLGQLPPPIPAPAAGLAPASASGGAGPERPSPEAARPQGAPELPRAAAQRSREAPGPQSPSRDGAVWQQSAPPCGRGWDCLPREEAAGRPASAATQLLAVTAGPPSPPCAAGLCWAPAGPPLPPDPPRRPGPARAEVRQPPGSPMASRRKRSPTAAPHDPAAFGASGSGQVPCDVAARWGRLRAGGRADRPGGAEPGRGAVPQLDGRGRPERLRRRRRRTVSDRRTPRARAPDETDSADPLAPDP</sequence>
<evidence type="ECO:0000256" key="1">
    <source>
        <dbReference type="SAM" id="MobiDB-lite"/>
    </source>
</evidence>
<evidence type="ECO:0000313" key="2">
    <source>
        <dbReference type="EMBL" id="TKC46141.1"/>
    </source>
</evidence>
<feature type="compositionally biased region" description="Basic and acidic residues" evidence="1">
    <location>
        <begin position="254"/>
        <end position="267"/>
    </location>
</feature>